<dbReference type="EMBL" id="HBGU01004504">
    <property type="protein sequence ID" value="CAD9400256.1"/>
    <property type="molecule type" value="Transcribed_RNA"/>
</dbReference>
<dbReference type="InterPro" id="IPR016130">
    <property type="entry name" value="Tyr_Pase_AS"/>
</dbReference>
<dbReference type="AlphaFoldDB" id="A0A7S2BL57"/>
<feature type="chain" id="PRO_5031018790" description="Tyrosine specific protein phosphatases domain-containing protein" evidence="1">
    <location>
        <begin position="23"/>
        <end position="228"/>
    </location>
</feature>
<organism evidence="3">
    <name type="scientific">Haptolina brevifila</name>
    <dbReference type="NCBI Taxonomy" id="156173"/>
    <lineage>
        <taxon>Eukaryota</taxon>
        <taxon>Haptista</taxon>
        <taxon>Haptophyta</taxon>
        <taxon>Prymnesiophyceae</taxon>
        <taxon>Prymnesiales</taxon>
        <taxon>Prymnesiaceae</taxon>
        <taxon>Haptolina</taxon>
    </lineage>
</organism>
<dbReference type="PROSITE" id="PS00383">
    <property type="entry name" value="TYR_PHOSPHATASE_1"/>
    <property type="match status" value="1"/>
</dbReference>
<sequence>MALMLRISVGLALAQTVGGVLAPPTSLPNARCLGGTPCGSSGLSIKPGRLWRSATPANMTRADVDAIAGTRTIIDLRSQKDARKDVGPRLLNLDERTVTHHAPILSESVMRRALMARARARPRLFSQLIALKLAKKLSPSDRLRDFLARAADVRSATLLADVALADVYCLILNEHPTELSDALKLSLAELEGGSQLLVHCTHGKDRTGVLVAMLLVCCGVAEAHARCA</sequence>
<dbReference type="SUPFAM" id="SSF52799">
    <property type="entry name" value="(Phosphotyrosine protein) phosphatases II"/>
    <property type="match status" value="1"/>
</dbReference>
<keyword evidence="1" id="KW-0732">Signal</keyword>
<dbReference type="InterPro" id="IPR026893">
    <property type="entry name" value="Tyr/Ser_Pase_IphP-type"/>
</dbReference>
<evidence type="ECO:0000313" key="3">
    <source>
        <dbReference type="EMBL" id="CAD9400256.1"/>
    </source>
</evidence>
<reference evidence="3" key="1">
    <citation type="submission" date="2021-01" db="EMBL/GenBank/DDBJ databases">
        <authorList>
            <person name="Corre E."/>
            <person name="Pelletier E."/>
            <person name="Niang G."/>
            <person name="Scheremetjew M."/>
            <person name="Finn R."/>
            <person name="Kale V."/>
            <person name="Holt S."/>
            <person name="Cochrane G."/>
            <person name="Meng A."/>
            <person name="Brown T."/>
            <person name="Cohen L."/>
        </authorList>
    </citation>
    <scope>NUCLEOTIDE SEQUENCE</scope>
    <source>
        <strain evidence="3">UTEX LB 985</strain>
    </source>
</reference>
<dbReference type="GO" id="GO:0004721">
    <property type="term" value="F:phosphoprotein phosphatase activity"/>
    <property type="evidence" value="ECO:0007669"/>
    <property type="project" value="InterPro"/>
</dbReference>
<protein>
    <recommendedName>
        <fullName evidence="2">Tyrosine specific protein phosphatases domain-containing protein</fullName>
    </recommendedName>
</protein>
<evidence type="ECO:0000256" key="1">
    <source>
        <dbReference type="SAM" id="SignalP"/>
    </source>
</evidence>
<proteinExistence type="predicted"/>
<dbReference type="Gene3D" id="3.90.190.10">
    <property type="entry name" value="Protein tyrosine phosphatase superfamily"/>
    <property type="match status" value="1"/>
</dbReference>
<dbReference type="InterPro" id="IPR000387">
    <property type="entry name" value="Tyr_Pase_dom"/>
</dbReference>
<accession>A0A7S2BL57</accession>
<evidence type="ECO:0000259" key="2">
    <source>
        <dbReference type="PROSITE" id="PS50056"/>
    </source>
</evidence>
<feature type="domain" description="Tyrosine specific protein phosphatases" evidence="2">
    <location>
        <begin position="177"/>
        <end position="216"/>
    </location>
</feature>
<gene>
    <name evidence="3" type="ORF">CBRE1094_LOCUS2430</name>
</gene>
<dbReference type="PROSITE" id="PS50056">
    <property type="entry name" value="TYR_PHOSPHATASE_2"/>
    <property type="match status" value="1"/>
</dbReference>
<feature type="signal peptide" evidence="1">
    <location>
        <begin position="1"/>
        <end position="22"/>
    </location>
</feature>
<dbReference type="Pfam" id="PF13350">
    <property type="entry name" value="Y_phosphatase3"/>
    <property type="match status" value="1"/>
</dbReference>
<name>A0A7S2BL57_9EUKA</name>
<dbReference type="InterPro" id="IPR029021">
    <property type="entry name" value="Prot-tyrosine_phosphatase-like"/>
</dbReference>